<evidence type="ECO:0000313" key="2">
    <source>
        <dbReference type="Proteomes" id="UP001141253"/>
    </source>
</evidence>
<keyword evidence="2" id="KW-1185">Reference proteome</keyword>
<dbReference type="EMBL" id="JAPFFI010000009">
    <property type="protein sequence ID" value="KAJ6382762.1"/>
    <property type="molecule type" value="Genomic_DNA"/>
</dbReference>
<reference evidence="1" key="2">
    <citation type="journal article" date="2023" name="Int. J. Mol. Sci.">
        <title>De Novo Assembly and Annotation of 11 Diverse Shrub Willow (Salix) Genomes Reveals Novel Gene Organization in Sex-Linked Regions.</title>
        <authorList>
            <person name="Hyden B."/>
            <person name="Feng K."/>
            <person name="Yates T.B."/>
            <person name="Jawdy S."/>
            <person name="Cereghino C."/>
            <person name="Smart L.B."/>
            <person name="Muchero W."/>
        </authorList>
    </citation>
    <scope>NUCLEOTIDE SEQUENCE</scope>
    <source>
        <tissue evidence="1">Shoot tip</tissue>
    </source>
</reference>
<evidence type="ECO:0000313" key="1">
    <source>
        <dbReference type="EMBL" id="KAJ6382762.1"/>
    </source>
</evidence>
<proteinExistence type="predicted"/>
<comment type="caution">
    <text evidence="1">The sequence shown here is derived from an EMBL/GenBank/DDBJ whole genome shotgun (WGS) entry which is preliminary data.</text>
</comment>
<protein>
    <submittedName>
        <fullName evidence="1">Uncharacterized protein</fullName>
    </submittedName>
</protein>
<organism evidence="1 2">
    <name type="scientific">Salix suchowensis</name>
    <dbReference type="NCBI Taxonomy" id="1278906"/>
    <lineage>
        <taxon>Eukaryota</taxon>
        <taxon>Viridiplantae</taxon>
        <taxon>Streptophyta</taxon>
        <taxon>Embryophyta</taxon>
        <taxon>Tracheophyta</taxon>
        <taxon>Spermatophyta</taxon>
        <taxon>Magnoliopsida</taxon>
        <taxon>eudicotyledons</taxon>
        <taxon>Gunneridae</taxon>
        <taxon>Pentapetalae</taxon>
        <taxon>rosids</taxon>
        <taxon>fabids</taxon>
        <taxon>Malpighiales</taxon>
        <taxon>Salicaceae</taxon>
        <taxon>Saliceae</taxon>
        <taxon>Salix</taxon>
    </lineage>
</organism>
<dbReference type="Proteomes" id="UP001141253">
    <property type="component" value="Chromosome 6"/>
</dbReference>
<sequence length="20" mass="2249">MKLFMIILKSTIANCAPPTR</sequence>
<gene>
    <name evidence="1" type="ORF">OIU77_031230</name>
</gene>
<name>A0ABQ9BER7_9ROSI</name>
<accession>A0ABQ9BER7</accession>
<reference evidence="1" key="1">
    <citation type="submission" date="2022-10" db="EMBL/GenBank/DDBJ databases">
        <authorList>
            <person name="Hyden B.L."/>
            <person name="Feng K."/>
            <person name="Yates T."/>
            <person name="Jawdy S."/>
            <person name="Smart L.B."/>
            <person name="Muchero W."/>
        </authorList>
    </citation>
    <scope>NUCLEOTIDE SEQUENCE</scope>
    <source>
        <tissue evidence="1">Shoot tip</tissue>
    </source>
</reference>